<organism evidence="2 3">
    <name type="scientific">Variovorax boronicumulans</name>
    <dbReference type="NCBI Taxonomy" id="436515"/>
    <lineage>
        <taxon>Bacteria</taxon>
        <taxon>Pseudomonadati</taxon>
        <taxon>Pseudomonadota</taxon>
        <taxon>Betaproteobacteria</taxon>
        <taxon>Burkholderiales</taxon>
        <taxon>Comamonadaceae</taxon>
        <taxon>Variovorax</taxon>
    </lineage>
</organism>
<dbReference type="Proteomes" id="UP001242045">
    <property type="component" value="Unassembled WGS sequence"/>
</dbReference>
<evidence type="ECO:0000313" key="2">
    <source>
        <dbReference type="EMBL" id="MDP9894969.1"/>
    </source>
</evidence>
<sequence>MDATTIRGVRQGNGPKPDLSRTFKLSREPRFEHKLLDVVGL</sequence>
<dbReference type="EMBL" id="JAUSRD010000010">
    <property type="protein sequence ID" value="MDP9894969.1"/>
    <property type="molecule type" value="Genomic_DNA"/>
</dbReference>
<comment type="caution">
    <text evidence="2">The sequence shown here is derived from an EMBL/GenBank/DDBJ whole genome shotgun (WGS) entry which is preliminary data.</text>
</comment>
<proteinExistence type="predicted"/>
<evidence type="ECO:0000313" key="3">
    <source>
        <dbReference type="Proteomes" id="UP001242045"/>
    </source>
</evidence>
<name>A0AAW8CWY6_9BURK</name>
<evidence type="ECO:0000256" key="1">
    <source>
        <dbReference type="SAM" id="MobiDB-lite"/>
    </source>
</evidence>
<protein>
    <recommendedName>
        <fullName evidence="4">Transposase</fullName>
    </recommendedName>
</protein>
<dbReference type="AlphaFoldDB" id="A0AAW8CWY6"/>
<evidence type="ECO:0008006" key="4">
    <source>
        <dbReference type="Google" id="ProtNLM"/>
    </source>
</evidence>
<reference evidence="2" key="1">
    <citation type="submission" date="2023-07" db="EMBL/GenBank/DDBJ databases">
        <title>Sorghum-associated microbial communities from plants grown in Nebraska, USA.</title>
        <authorList>
            <person name="Schachtman D."/>
        </authorList>
    </citation>
    <scope>NUCLEOTIDE SEQUENCE</scope>
    <source>
        <strain evidence="2">DS3754</strain>
    </source>
</reference>
<accession>A0AAW8CWY6</accession>
<gene>
    <name evidence="2" type="ORF">J2W31_004094</name>
</gene>
<feature type="region of interest" description="Disordered" evidence="1">
    <location>
        <begin position="1"/>
        <end position="23"/>
    </location>
</feature>